<accession>A0A5B7CJV6</accession>
<keyword evidence="2" id="KW-1185">Reference proteome</keyword>
<comment type="caution">
    <text evidence="1">The sequence shown here is derived from an EMBL/GenBank/DDBJ whole genome shotgun (WGS) entry which is preliminary data.</text>
</comment>
<evidence type="ECO:0000313" key="2">
    <source>
        <dbReference type="Proteomes" id="UP000324222"/>
    </source>
</evidence>
<dbReference type="Proteomes" id="UP000324222">
    <property type="component" value="Unassembled WGS sequence"/>
</dbReference>
<dbReference type="AlphaFoldDB" id="A0A5B7CJV6"/>
<reference evidence="1 2" key="1">
    <citation type="submission" date="2019-05" db="EMBL/GenBank/DDBJ databases">
        <title>Another draft genome of Portunus trituberculatus and its Hox gene families provides insights of decapod evolution.</title>
        <authorList>
            <person name="Jeong J.-H."/>
            <person name="Song I."/>
            <person name="Kim S."/>
            <person name="Choi T."/>
            <person name="Kim D."/>
            <person name="Ryu S."/>
            <person name="Kim W."/>
        </authorList>
    </citation>
    <scope>NUCLEOTIDE SEQUENCE [LARGE SCALE GENOMIC DNA]</scope>
    <source>
        <tissue evidence="1">Muscle</tissue>
    </source>
</reference>
<sequence>MVSTTSSPGSSGAKIRVVVGSLRVHSYSETRTPSVNGARLLPPNGPTTRTKLLWDLSLSCHPGRRHQTTA</sequence>
<name>A0A5B7CJV6_PORTR</name>
<protein>
    <submittedName>
        <fullName evidence="1">Uncharacterized protein</fullName>
    </submittedName>
</protein>
<dbReference type="EMBL" id="VSRR010000054">
    <property type="protein sequence ID" value="MPC09071.1"/>
    <property type="molecule type" value="Genomic_DNA"/>
</dbReference>
<proteinExistence type="predicted"/>
<organism evidence="1 2">
    <name type="scientific">Portunus trituberculatus</name>
    <name type="common">Swimming crab</name>
    <name type="synonym">Neptunus trituberculatus</name>
    <dbReference type="NCBI Taxonomy" id="210409"/>
    <lineage>
        <taxon>Eukaryota</taxon>
        <taxon>Metazoa</taxon>
        <taxon>Ecdysozoa</taxon>
        <taxon>Arthropoda</taxon>
        <taxon>Crustacea</taxon>
        <taxon>Multicrustacea</taxon>
        <taxon>Malacostraca</taxon>
        <taxon>Eumalacostraca</taxon>
        <taxon>Eucarida</taxon>
        <taxon>Decapoda</taxon>
        <taxon>Pleocyemata</taxon>
        <taxon>Brachyura</taxon>
        <taxon>Eubrachyura</taxon>
        <taxon>Portunoidea</taxon>
        <taxon>Portunidae</taxon>
        <taxon>Portuninae</taxon>
        <taxon>Portunus</taxon>
    </lineage>
</organism>
<gene>
    <name evidence="1" type="ORF">E2C01_001673</name>
</gene>
<evidence type="ECO:0000313" key="1">
    <source>
        <dbReference type="EMBL" id="MPC09071.1"/>
    </source>
</evidence>